<keyword evidence="2" id="KW-0408">Iron</keyword>
<dbReference type="SUPFAM" id="SSF48264">
    <property type="entry name" value="Cytochrome P450"/>
    <property type="match status" value="1"/>
</dbReference>
<name>A0ABU6FFM9_9ACTN</name>
<keyword evidence="2" id="KW-0479">Metal-binding</keyword>
<evidence type="ECO:0000256" key="2">
    <source>
        <dbReference type="RuleBase" id="RU000461"/>
    </source>
</evidence>
<protein>
    <submittedName>
        <fullName evidence="3">Cytochrome P450</fullName>
    </submittedName>
</protein>
<keyword evidence="2" id="KW-0349">Heme</keyword>
<proteinExistence type="inferred from homology"/>
<dbReference type="EMBL" id="JAOZYC010000161">
    <property type="protein sequence ID" value="MEB8342268.1"/>
    <property type="molecule type" value="Genomic_DNA"/>
</dbReference>
<comment type="caution">
    <text evidence="3">The sequence shown here is derived from an EMBL/GenBank/DDBJ whole genome shotgun (WGS) entry which is preliminary data.</text>
</comment>
<evidence type="ECO:0000313" key="4">
    <source>
        <dbReference type="Proteomes" id="UP001354931"/>
    </source>
</evidence>
<dbReference type="InterPro" id="IPR002397">
    <property type="entry name" value="Cyt_P450_B"/>
</dbReference>
<evidence type="ECO:0000313" key="3">
    <source>
        <dbReference type="EMBL" id="MEB8342268.1"/>
    </source>
</evidence>
<comment type="similarity">
    <text evidence="1 2">Belongs to the cytochrome P450 family.</text>
</comment>
<reference evidence="3 4" key="1">
    <citation type="submission" date="2022-10" db="EMBL/GenBank/DDBJ databases">
        <authorList>
            <person name="Xie J."/>
            <person name="Shen N."/>
        </authorList>
    </citation>
    <scope>NUCLEOTIDE SEQUENCE [LARGE SCALE GENOMIC DNA]</scope>
    <source>
        <strain evidence="3 4">YIM65594</strain>
    </source>
</reference>
<evidence type="ECO:0000256" key="1">
    <source>
        <dbReference type="ARBA" id="ARBA00010617"/>
    </source>
</evidence>
<dbReference type="Proteomes" id="UP001354931">
    <property type="component" value="Unassembled WGS sequence"/>
</dbReference>
<sequence>MTDSGEIVDLGELAGGAPQFHADPYPVYEHLRTQGPVHHVRTPGPGPTEDLYLIVGHEAARAAFTDPRLVKTPPWGLDGDMMGLHLLFADPPEHGRLRSLVTREFTPRRVAALAPRIQKLTDELLDDMVPRGSADLIGALAFPLPFAVICELLGVPDIDRERFRRMSTQVVAPTSEEEAYAAHVELVGFLDELIADKRRAAPADDLLSALIRTTAEDGDRLSPSELRGMAFLLLIAGHETTVNLIGNGVRALLQHPDQLEALRADMSLLDGAVEEMLRYDGPVETATHRFAAEPVDIDGTVIPAGAPVLIGIATASHDPQRFVEPDRFDIRRDARGHVAFGHGIHFCLGAPLARLEGRIAIRSLLERCPELALAEEPEGWMPGMLIRGTRRLPVRW</sequence>
<dbReference type="InterPro" id="IPR001128">
    <property type="entry name" value="Cyt_P450"/>
</dbReference>
<gene>
    <name evidence="3" type="ORF">OKJ99_32715</name>
</gene>
<keyword evidence="4" id="KW-1185">Reference proteome</keyword>
<dbReference type="PANTHER" id="PTHR46696:SF1">
    <property type="entry name" value="CYTOCHROME P450 YJIB-RELATED"/>
    <property type="match status" value="1"/>
</dbReference>
<dbReference type="InterPro" id="IPR036396">
    <property type="entry name" value="Cyt_P450_sf"/>
</dbReference>
<dbReference type="Pfam" id="PF00067">
    <property type="entry name" value="p450"/>
    <property type="match status" value="1"/>
</dbReference>
<dbReference type="PROSITE" id="PS00086">
    <property type="entry name" value="CYTOCHROME_P450"/>
    <property type="match status" value="1"/>
</dbReference>
<organism evidence="3 4">
    <name type="scientific">Streptomyces endophyticus</name>
    <dbReference type="NCBI Taxonomy" id="714166"/>
    <lineage>
        <taxon>Bacteria</taxon>
        <taxon>Bacillati</taxon>
        <taxon>Actinomycetota</taxon>
        <taxon>Actinomycetes</taxon>
        <taxon>Kitasatosporales</taxon>
        <taxon>Streptomycetaceae</taxon>
        <taxon>Streptomyces</taxon>
    </lineage>
</organism>
<dbReference type="InterPro" id="IPR017972">
    <property type="entry name" value="Cyt_P450_CS"/>
</dbReference>
<accession>A0ABU6FFM9</accession>
<keyword evidence="2" id="KW-0560">Oxidoreductase</keyword>
<dbReference type="Gene3D" id="1.10.630.10">
    <property type="entry name" value="Cytochrome P450"/>
    <property type="match status" value="1"/>
</dbReference>
<dbReference type="PANTHER" id="PTHR46696">
    <property type="entry name" value="P450, PUTATIVE (EUROFUNG)-RELATED"/>
    <property type="match status" value="1"/>
</dbReference>
<dbReference type="RefSeq" id="WP_326021648.1">
    <property type="nucleotide sequence ID" value="NZ_JAOZYC010000161.1"/>
</dbReference>
<keyword evidence="2" id="KW-0503">Monooxygenase</keyword>
<dbReference type="CDD" id="cd11029">
    <property type="entry name" value="CYP107-like"/>
    <property type="match status" value="1"/>
</dbReference>
<dbReference type="PRINTS" id="PR00359">
    <property type="entry name" value="BP450"/>
</dbReference>